<dbReference type="Gene3D" id="1.10.10.10">
    <property type="entry name" value="Winged helix-like DNA-binding domain superfamily/Winged helix DNA-binding domain"/>
    <property type="match status" value="1"/>
</dbReference>
<dbReference type="EMBL" id="BK014884">
    <property type="protein sequence ID" value="DAD80406.1"/>
    <property type="molecule type" value="Genomic_DNA"/>
</dbReference>
<organism evidence="1">
    <name type="scientific">Siphoviridae sp. ctYh54</name>
    <dbReference type="NCBI Taxonomy" id="2826379"/>
    <lineage>
        <taxon>Viruses</taxon>
        <taxon>Duplodnaviria</taxon>
        <taxon>Heunggongvirae</taxon>
        <taxon>Uroviricota</taxon>
        <taxon>Caudoviricetes</taxon>
    </lineage>
</organism>
<sequence>MLNKREQQIWDLVQSGKSYEEIHEELSLSTASVRTYYYRAKKILKDEGKLKEESPLKKAKASLEKTYKEEEKVEDSGPIYKCRSFAEFKRMMEKVRPKSPKSDLAARIAEFKDAYCMACIYEKYKCNECPTKVLIEKYL</sequence>
<dbReference type="GO" id="GO:0003677">
    <property type="term" value="F:DNA binding"/>
    <property type="evidence" value="ECO:0007669"/>
    <property type="project" value="InterPro"/>
</dbReference>
<dbReference type="GO" id="GO:0006355">
    <property type="term" value="P:regulation of DNA-templated transcription"/>
    <property type="evidence" value="ECO:0007669"/>
    <property type="project" value="InterPro"/>
</dbReference>
<proteinExistence type="predicted"/>
<dbReference type="SUPFAM" id="SSF46894">
    <property type="entry name" value="C-terminal effector domain of the bipartite response regulators"/>
    <property type="match status" value="1"/>
</dbReference>
<reference evidence="1" key="1">
    <citation type="journal article" date="2021" name="Proc. Natl. Acad. Sci. U.S.A.">
        <title>A Catalog of Tens of Thousands of Viruses from Human Metagenomes Reveals Hidden Associations with Chronic Diseases.</title>
        <authorList>
            <person name="Tisza M.J."/>
            <person name="Buck C.B."/>
        </authorList>
    </citation>
    <scope>NUCLEOTIDE SEQUENCE</scope>
    <source>
        <strain evidence="1">CtYh54</strain>
    </source>
</reference>
<accession>A0A8S5MDT7</accession>
<evidence type="ECO:0000313" key="1">
    <source>
        <dbReference type="EMBL" id="DAD80406.1"/>
    </source>
</evidence>
<dbReference type="InterPro" id="IPR036388">
    <property type="entry name" value="WH-like_DNA-bd_sf"/>
</dbReference>
<name>A0A8S5MDT7_9CAUD</name>
<dbReference type="InterPro" id="IPR016032">
    <property type="entry name" value="Sig_transdc_resp-reg_C-effctor"/>
</dbReference>
<protein>
    <submittedName>
        <fullName evidence="1">Helix-turn-helix protein</fullName>
    </submittedName>
</protein>